<feature type="domain" description="GST N-terminal" evidence="1">
    <location>
        <begin position="15"/>
        <end position="96"/>
    </location>
</feature>
<feature type="domain" description="GST C-terminal" evidence="2">
    <location>
        <begin position="101"/>
        <end position="250"/>
    </location>
</feature>
<dbReference type="Gene3D" id="3.40.30.10">
    <property type="entry name" value="Glutaredoxin"/>
    <property type="match status" value="1"/>
</dbReference>
<dbReference type="Proteomes" id="UP000464524">
    <property type="component" value="Chromosome"/>
</dbReference>
<evidence type="ECO:0000313" key="3">
    <source>
        <dbReference type="EMBL" id="QHJ10465.1"/>
    </source>
</evidence>
<dbReference type="SFLD" id="SFLDS00019">
    <property type="entry name" value="Glutathione_Transferase_(cytos"/>
    <property type="match status" value="1"/>
</dbReference>
<reference evidence="3 4" key="1">
    <citation type="submission" date="2019-12" db="EMBL/GenBank/DDBJ databases">
        <title>Genome sequencing and assembly of endphytes of Porphyra tenera.</title>
        <authorList>
            <person name="Park J.M."/>
            <person name="Shin R."/>
            <person name="Jo S.H."/>
        </authorList>
    </citation>
    <scope>NUCLEOTIDE SEQUENCE [LARGE SCALE GENOMIC DNA]</scope>
    <source>
        <strain evidence="3 4">GPM4</strain>
    </source>
</reference>
<evidence type="ECO:0000259" key="1">
    <source>
        <dbReference type="PROSITE" id="PS50404"/>
    </source>
</evidence>
<dbReference type="PROSITE" id="PS50405">
    <property type="entry name" value="GST_CTER"/>
    <property type="match status" value="1"/>
</dbReference>
<protein>
    <submittedName>
        <fullName evidence="3">Protein LigF</fullName>
    </submittedName>
</protein>
<dbReference type="CDD" id="cd00570">
    <property type="entry name" value="GST_N_family"/>
    <property type="match status" value="1"/>
</dbReference>
<dbReference type="InterPro" id="IPR004045">
    <property type="entry name" value="Glutathione_S-Trfase_N"/>
</dbReference>
<dbReference type="Pfam" id="PF13410">
    <property type="entry name" value="GST_C_2"/>
    <property type="match status" value="1"/>
</dbReference>
<dbReference type="PANTHER" id="PTHR44051">
    <property type="entry name" value="GLUTATHIONE S-TRANSFERASE-RELATED"/>
    <property type="match status" value="1"/>
</dbReference>
<accession>A0A857JEL6</accession>
<proteinExistence type="predicted"/>
<evidence type="ECO:0000259" key="2">
    <source>
        <dbReference type="PROSITE" id="PS50405"/>
    </source>
</evidence>
<dbReference type="InterPro" id="IPR010987">
    <property type="entry name" value="Glutathione-S-Trfase_C-like"/>
</dbReference>
<keyword evidence="4" id="KW-1185">Reference proteome</keyword>
<dbReference type="EMBL" id="CP047656">
    <property type="protein sequence ID" value="QHJ10465.1"/>
    <property type="molecule type" value="Genomic_DNA"/>
</dbReference>
<dbReference type="OrthoDB" id="9803562at2"/>
<dbReference type="SFLD" id="SFLDG00358">
    <property type="entry name" value="Main_(cytGST)"/>
    <property type="match status" value="1"/>
</dbReference>
<dbReference type="InterPro" id="IPR036249">
    <property type="entry name" value="Thioredoxin-like_sf"/>
</dbReference>
<dbReference type="PANTHER" id="PTHR44051:SF8">
    <property type="entry name" value="GLUTATHIONE S-TRANSFERASE GSTA"/>
    <property type="match status" value="1"/>
</dbReference>
<dbReference type="SUPFAM" id="SSF47616">
    <property type="entry name" value="GST C-terminal domain-like"/>
    <property type="match status" value="1"/>
</dbReference>
<dbReference type="RefSeq" id="WP_160178340.1">
    <property type="nucleotide sequence ID" value="NZ_CP047656.1"/>
</dbReference>
<dbReference type="InterPro" id="IPR036282">
    <property type="entry name" value="Glutathione-S-Trfase_C_sf"/>
</dbReference>
<dbReference type="AlphaFoldDB" id="A0A857JEL6"/>
<name>A0A857JEL6_9ALTE</name>
<dbReference type="KEGG" id="pmes:FX988_00679"/>
<dbReference type="PROSITE" id="PS50404">
    <property type="entry name" value="GST_NTER"/>
    <property type="match status" value="1"/>
</dbReference>
<sequence>MAISETSNLLIQSMQGVHLYHFGMSSCSQRVRFTLEEKGIEWESHPVNLHLMENATSEYQQIHPKGYVPAFIHNGKLLLESVDIIAYVDEVFDGPELHPKNEDHKREMQKWVDLSNENQWCLKHLTYELIFKKLGHYSDPKEVDYYLTHQKNPELLQFVNDFVAGFSDELVQSNINEAYAFLKALNTRLGEVKYLAGDEFSLADIAAIANVHRYKLCGLHVEQYADLMQWYDKVAARDGFQRAVVAWEPR</sequence>
<gene>
    <name evidence="3" type="ORF">FX988_00679</name>
</gene>
<organism evidence="3 4">
    <name type="scientific">Paraglaciecola mesophila</name>
    <dbReference type="NCBI Taxonomy" id="197222"/>
    <lineage>
        <taxon>Bacteria</taxon>
        <taxon>Pseudomonadati</taxon>
        <taxon>Pseudomonadota</taxon>
        <taxon>Gammaproteobacteria</taxon>
        <taxon>Alteromonadales</taxon>
        <taxon>Alteromonadaceae</taxon>
        <taxon>Paraglaciecola</taxon>
    </lineage>
</organism>
<dbReference type="InterPro" id="IPR040079">
    <property type="entry name" value="Glutathione_S-Trfase"/>
</dbReference>
<dbReference type="SUPFAM" id="SSF52833">
    <property type="entry name" value="Thioredoxin-like"/>
    <property type="match status" value="1"/>
</dbReference>
<dbReference type="Pfam" id="PF13417">
    <property type="entry name" value="GST_N_3"/>
    <property type="match status" value="1"/>
</dbReference>
<evidence type="ECO:0000313" key="4">
    <source>
        <dbReference type="Proteomes" id="UP000464524"/>
    </source>
</evidence>
<dbReference type="Gene3D" id="1.20.1050.10">
    <property type="match status" value="1"/>
</dbReference>